<dbReference type="AlphaFoldDB" id="A0A0D2HZ26"/>
<dbReference type="EMBL" id="KN846994">
    <property type="protein sequence ID" value="KIW89854.1"/>
    <property type="molecule type" value="Genomic_DNA"/>
</dbReference>
<dbReference type="GeneID" id="27702211"/>
<feature type="compositionally biased region" description="Polar residues" evidence="1">
    <location>
        <begin position="135"/>
        <end position="144"/>
    </location>
</feature>
<evidence type="ECO:0000313" key="3">
    <source>
        <dbReference type="Proteomes" id="UP000053789"/>
    </source>
</evidence>
<dbReference type="RefSeq" id="XP_016616523.1">
    <property type="nucleotide sequence ID" value="XM_016767007.1"/>
</dbReference>
<dbReference type="VEuPathDB" id="FungiDB:Z519_09283"/>
<feature type="compositionally biased region" description="Polar residues" evidence="1">
    <location>
        <begin position="88"/>
        <end position="111"/>
    </location>
</feature>
<reference evidence="2" key="1">
    <citation type="submission" date="2015-01" db="EMBL/GenBank/DDBJ databases">
        <title>The Genome Sequence of Cladophialophora bantiana CBS 173.52.</title>
        <authorList>
            <consortium name="The Broad Institute Genomics Platform"/>
            <person name="Cuomo C."/>
            <person name="de Hoog S."/>
            <person name="Gorbushina A."/>
            <person name="Stielow B."/>
            <person name="Teixiera M."/>
            <person name="Abouelleil A."/>
            <person name="Chapman S.B."/>
            <person name="Priest M."/>
            <person name="Young S.K."/>
            <person name="Wortman J."/>
            <person name="Nusbaum C."/>
            <person name="Birren B."/>
        </authorList>
    </citation>
    <scope>NUCLEOTIDE SEQUENCE [LARGE SCALE GENOMIC DNA]</scope>
    <source>
        <strain evidence="2">CBS 173.52</strain>
    </source>
</reference>
<name>A0A0D2HZ26_CLAB1</name>
<dbReference type="Proteomes" id="UP000053789">
    <property type="component" value="Unassembled WGS sequence"/>
</dbReference>
<feature type="region of interest" description="Disordered" evidence="1">
    <location>
        <begin position="80"/>
        <end position="144"/>
    </location>
</feature>
<dbReference type="HOGENOM" id="CLU_1796262_0_0_1"/>
<proteinExistence type="predicted"/>
<sequence length="144" mass="15736">MIQSFQVFTSTSTITSQIFVHVTWYETSYATEIVTETVTNIDVAKASNGETATVVDATTVGIRMANRARHLLSAETAIPPSKSKPVALSTNYASSSSQAQGVYEDPSQNPITPFVEPSHGLRRSRLSPRLPLCTQRFTPRRSST</sequence>
<accession>A0A0D2HZ26</accession>
<protein>
    <submittedName>
        <fullName evidence="2">Uncharacterized protein</fullName>
    </submittedName>
</protein>
<evidence type="ECO:0000256" key="1">
    <source>
        <dbReference type="SAM" id="MobiDB-lite"/>
    </source>
</evidence>
<evidence type="ECO:0000313" key="2">
    <source>
        <dbReference type="EMBL" id="KIW89854.1"/>
    </source>
</evidence>
<gene>
    <name evidence="2" type="ORF">Z519_09283</name>
</gene>
<keyword evidence="3" id="KW-1185">Reference proteome</keyword>
<organism evidence="2 3">
    <name type="scientific">Cladophialophora bantiana (strain ATCC 10958 / CBS 173.52 / CDC B-1940 / NIH 8579)</name>
    <name type="common">Xylohypha bantiana</name>
    <dbReference type="NCBI Taxonomy" id="1442370"/>
    <lineage>
        <taxon>Eukaryota</taxon>
        <taxon>Fungi</taxon>
        <taxon>Dikarya</taxon>
        <taxon>Ascomycota</taxon>
        <taxon>Pezizomycotina</taxon>
        <taxon>Eurotiomycetes</taxon>
        <taxon>Chaetothyriomycetidae</taxon>
        <taxon>Chaetothyriales</taxon>
        <taxon>Herpotrichiellaceae</taxon>
        <taxon>Cladophialophora</taxon>
    </lineage>
</organism>